<dbReference type="Proteomes" id="UP000662373">
    <property type="component" value="Unassembled WGS sequence"/>
</dbReference>
<proteinExistence type="predicted"/>
<dbReference type="EMBL" id="JAEHJZ010000003">
    <property type="protein sequence ID" value="MBJ7879376.1"/>
    <property type="molecule type" value="Genomic_DNA"/>
</dbReference>
<evidence type="ECO:0000313" key="1">
    <source>
        <dbReference type="EMBL" id="MBJ7879376.1"/>
    </source>
</evidence>
<dbReference type="AlphaFoldDB" id="A0A934NGB2"/>
<accession>A0A934NGB2</accession>
<keyword evidence="2" id="KW-1185">Reference proteome</keyword>
<sequence length="280" mass="32677">MLISFRLTSQTSDLMRIEYLNLPNSSTKNSVNRFRGLFQLPLKIKEGNYLVIGGEYRYLDLKLENVPFETHDLQSIQTIEGAIGYLVKLKESDWFYGFKVGMRLASNFESKLISDDYLYLVAAYAIRDRTKEGAADKPNRLILGLDYSTTPGRNYPLPILNYYREFHPNWTYTLGVPKTNLRYKFNNKNHVQAFVTLDNFFANIQGNKTVNGKHAENISQTIILGGLGYEYYFAEHLLYYGYAAYSISNDYRLRNNKRDDIYTIDDKNTLYFRTGIKFKY</sequence>
<name>A0A934NGB2_9FLAO</name>
<protein>
    <submittedName>
        <fullName evidence="1">Uncharacterized protein</fullName>
    </submittedName>
</protein>
<organism evidence="1 2">
    <name type="scientific">Gelidibacter salicanalis</name>
    <dbReference type="NCBI Taxonomy" id="291193"/>
    <lineage>
        <taxon>Bacteria</taxon>
        <taxon>Pseudomonadati</taxon>
        <taxon>Bacteroidota</taxon>
        <taxon>Flavobacteriia</taxon>
        <taxon>Flavobacteriales</taxon>
        <taxon>Flavobacteriaceae</taxon>
        <taxon>Gelidibacter</taxon>
    </lineage>
</organism>
<evidence type="ECO:0000313" key="2">
    <source>
        <dbReference type="Proteomes" id="UP000662373"/>
    </source>
</evidence>
<reference evidence="1 2" key="1">
    <citation type="submission" date="2020-09" db="EMBL/GenBank/DDBJ databases">
        <title>Draft genome of Gelidibacter salicanalis PAMC21136.</title>
        <authorList>
            <person name="Park H."/>
        </authorList>
    </citation>
    <scope>NUCLEOTIDE SEQUENCE [LARGE SCALE GENOMIC DNA]</scope>
    <source>
        <strain evidence="1 2">PAMC21136</strain>
    </source>
</reference>
<comment type="caution">
    <text evidence="1">The sequence shown here is derived from an EMBL/GenBank/DDBJ whole genome shotgun (WGS) entry which is preliminary data.</text>
</comment>
<gene>
    <name evidence="1" type="ORF">JEM65_01725</name>
</gene>